<proteinExistence type="predicted"/>
<dbReference type="GO" id="GO:0003723">
    <property type="term" value="F:RNA binding"/>
    <property type="evidence" value="ECO:0007669"/>
    <property type="project" value="TreeGrafter"/>
</dbReference>
<organism evidence="2 3">
    <name type="scientific">Dipteronia sinensis</name>
    <dbReference type="NCBI Taxonomy" id="43782"/>
    <lineage>
        <taxon>Eukaryota</taxon>
        <taxon>Viridiplantae</taxon>
        <taxon>Streptophyta</taxon>
        <taxon>Embryophyta</taxon>
        <taxon>Tracheophyta</taxon>
        <taxon>Spermatophyta</taxon>
        <taxon>Magnoliopsida</taxon>
        <taxon>eudicotyledons</taxon>
        <taxon>Gunneridae</taxon>
        <taxon>Pentapetalae</taxon>
        <taxon>rosids</taxon>
        <taxon>malvids</taxon>
        <taxon>Sapindales</taxon>
        <taxon>Sapindaceae</taxon>
        <taxon>Hippocastanoideae</taxon>
        <taxon>Acereae</taxon>
        <taxon>Dipteronia</taxon>
    </lineage>
</organism>
<sequence length="120" mass="13704">MVTEGKNRDRVGTNKNREEQKDSFKTIHVQDATRHEVPTRLSNMYTFGKGTIILPSHGFLVTRSISHCSLHNTKHPANQRNHISVASHISIHGDEIIIGYIIRRSKVITKTHPDSHRSIY</sequence>
<name>A0AAE0EKH4_9ROSI</name>
<dbReference type="Gene3D" id="2.30.30.30">
    <property type="match status" value="1"/>
</dbReference>
<dbReference type="AlphaFoldDB" id="A0AAE0EKH4"/>
<dbReference type="GO" id="GO:0022627">
    <property type="term" value="C:cytosolic small ribosomal subunit"/>
    <property type="evidence" value="ECO:0007669"/>
    <property type="project" value="TreeGrafter"/>
</dbReference>
<dbReference type="EMBL" id="JANJYJ010000001">
    <property type="protein sequence ID" value="KAK3229765.1"/>
    <property type="molecule type" value="Genomic_DNA"/>
</dbReference>
<dbReference type="GO" id="GO:0003735">
    <property type="term" value="F:structural constituent of ribosome"/>
    <property type="evidence" value="ECO:0007669"/>
    <property type="project" value="InterPro"/>
</dbReference>
<dbReference type="PANTHER" id="PTHR11581:SF0">
    <property type="entry name" value="SMALL RIBOSOMAL SUBUNIT PROTEIN ES4"/>
    <property type="match status" value="1"/>
</dbReference>
<dbReference type="GO" id="GO:0006412">
    <property type="term" value="P:translation"/>
    <property type="evidence" value="ECO:0007669"/>
    <property type="project" value="InterPro"/>
</dbReference>
<evidence type="ECO:0000313" key="3">
    <source>
        <dbReference type="Proteomes" id="UP001281410"/>
    </source>
</evidence>
<dbReference type="Proteomes" id="UP001281410">
    <property type="component" value="Unassembled WGS sequence"/>
</dbReference>
<evidence type="ECO:0000313" key="2">
    <source>
        <dbReference type="EMBL" id="KAK3229765.1"/>
    </source>
</evidence>
<dbReference type="CDD" id="cd06087">
    <property type="entry name" value="KOW_RPS4"/>
    <property type="match status" value="1"/>
</dbReference>
<dbReference type="InterPro" id="IPR014722">
    <property type="entry name" value="Rib_uL2_dom2"/>
</dbReference>
<dbReference type="PANTHER" id="PTHR11581">
    <property type="entry name" value="30S/40S RIBOSOMAL PROTEIN S4"/>
    <property type="match status" value="1"/>
</dbReference>
<dbReference type="InterPro" id="IPR041982">
    <property type="entry name" value="Ribosomal_eS4_KOW"/>
</dbReference>
<gene>
    <name evidence="2" type="ORF">Dsin_001646</name>
</gene>
<dbReference type="InterPro" id="IPR000876">
    <property type="entry name" value="Ribosomal_eS4"/>
</dbReference>
<protein>
    <submittedName>
        <fullName evidence="2">Uncharacterized protein</fullName>
    </submittedName>
</protein>
<comment type="caution">
    <text evidence="2">The sequence shown here is derived from an EMBL/GenBank/DDBJ whole genome shotgun (WGS) entry which is preliminary data.</text>
</comment>
<reference evidence="2" key="1">
    <citation type="journal article" date="2023" name="Plant J.">
        <title>Genome sequences and population genomics provide insights into the demographic history, inbreeding, and mutation load of two 'living fossil' tree species of Dipteronia.</title>
        <authorList>
            <person name="Feng Y."/>
            <person name="Comes H.P."/>
            <person name="Chen J."/>
            <person name="Zhu S."/>
            <person name="Lu R."/>
            <person name="Zhang X."/>
            <person name="Li P."/>
            <person name="Qiu J."/>
            <person name="Olsen K.M."/>
            <person name="Qiu Y."/>
        </authorList>
    </citation>
    <scope>NUCLEOTIDE SEQUENCE</scope>
    <source>
        <strain evidence="2">NBL</strain>
    </source>
</reference>
<feature type="region of interest" description="Disordered" evidence="1">
    <location>
        <begin position="1"/>
        <end position="22"/>
    </location>
</feature>
<evidence type="ECO:0000256" key="1">
    <source>
        <dbReference type="SAM" id="MobiDB-lite"/>
    </source>
</evidence>
<keyword evidence="3" id="KW-1185">Reference proteome</keyword>
<accession>A0AAE0EKH4</accession>